<feature type="region of interest" description="Disordered" evidence="1">
    <location>
        <begin position="235"/>
        <end position="269"/>
    </location>
</feature>
<dbReference type="AlphaFoldDB" id="A0A644T1Z3"/>
<reference evidence="2" key="1">
    <citation type="submission" date="2019-08" db="EMBL/GenBank/DDBJ databases">
        <authorList>
            <person name="Kucharzyk K."/>
            <person name="Murdoch R.W."/>
            <person name="Higgins S."/>
            <person name="Loffler F."/>
        </authorList>
    </citation>
    <scope>NUCLEOTIDE SEQUENCE</scope>
</reference>
<feature type="compositionally biased region" description="Basic and acidic residues" evidence="1">
    <location>
        <begin position="7"/>
        <end position="20"/>
    </location>
</feature>
<comment type="caution">
    <text evidence="2">The sequence shown here is derived from an EMBL/GenBank/DDBJ whole genome shotgun (WGS) entry which is preliminary data.</text>
</comment>
<protein>
    <submittedName>
        <fullName evidence="2">Uncharacterized protein</fullName>
    </submittedName>
</protein>
<sequence>MKAGEIGNHDLGARAEGDREAEQIATARLQDVARLRRLRRQIGGVVAAEPDLQRHPLDHLDAVRLEHPHLGGVVGQQPHLREAELLQQRRADAEVALVILETKAVVRLDGVETLVLQVIGAHLVRQADAAALLVEVEQDPRPLMPHLRQRGVKLWPAVAFQRAEDVAGETGRMQPRQHRLGAVGGTDLDGVMLLAAIVGAEDVEPALFGGAHRHAGGRDRGEHRGGRDLAQHLGGVERGQPLGRGIRERGKQCRGQQLRGFRQRDRSAGKGGVALAAACQRPLHRHAQVVGRIGDRPQPGKIGVLRHHDPGEVAIIDAGLQRLGAPGGDREGERAEGGERRQPLGAQRLDGDGKLPRQHHGQPHAQIGAGTVQAFGGRRAKGEGRHHGSRDSDA</sequence>
<feature type="region of interest" description="Disordered" evidence="1">
    <location>
        <begin position="1"/>
        <end position="20"/>
    </location>
</feature>
<evidence type="ECO:0000313" key="2">
    <source>
        <dbReference type="EMBL" id="MPL60789.1"/>
    </source>
</evidence>
<gene>
    <name evidence="2" type="ORF">SDC9_06351</name>
</gene>
<dbReference type="EMBL" id="VSSQ01000013">
    <property type="protein sequence ID" value="MPL60789.1"/>
    <property type="molecule type" value="Genomic_DNA"/>
</dbReference>
<accession>A0A644T1Z3</accession>
<feature type="region of interest" description="Disordered" evidence="1">
    <location>
        <begin position="320"/>
        <end position="394"/>
    </location>
</feature>
<proteinExistence type="predicted"/>
<name>A0A644T1Z3_9ZZZZ</name>
<organism evidence="2">
    <name type="scientific">bioreactor metagenome</name>
    <dbReference type="NCBI Taxonomy" id="1076179"/>
    <lineage>
        <taxon>unclassified sequences</taxon>
        <taxon>metagenomes</taxon>
        <taxon>ecological metagenomes</taxon>
    </lineage>
</organism>
<feature type="compositionally biased region" description="Basic and acidic residues" evidence="1">
    <location>
        <begin position="380"/>
        <end position="394"/>
    </location>
</feature>
<feature type="compositionally biased region" description="Basic and acidic residues" evidence="1">
    <location>
        <begin position="328"/>
        <end position="342"/>
    </location>
</feature>
<evidence type="ECO:0000256" key="1">
    <source>
        <dbReference type="SAM" id="MobiDB-lite"/>
    </source>
</evidence>